<dbReference type="Proteomes" id="UP000071065">
    <property type="component" value="Chromosome"/>
</dbReference>
<dbReference type="PANTHER" id="PTHR46401:SF2">
    <property type="entry name" value="GLYCOSYLTRANSFERASE WBBK-RELATED"/>
    <property type="match status" value="1"/>
</dbReference>
<dbReference type="SUPFAM" id="SSF53756">
    <property type="entry name" value="UDP-Glycosyltransferase/glycogen phosphorylase"/>
    <property type="match status" value="1"/>
</dbReference>
<dbReference type="Pfam" id="PF00534">
    <property type="entry name" value="Glycos_transf_1"/>
    <property type="match status" value="1"/>
</dbReference>
<evidence type="ECO:0000313" key="3">
    <source>
        <dbReference type="EMBL" id="AMO56831.1"/>
    </source>
</evidence>
<proteinExistence type="predicted"/>
<organism evidence="3 4">
    <name type="scientific">Endozoicomonas montiporae CL-33</name>
    <dbReference type="NCBI Taxonomy" id="570277"/>
    <lineage>
        <taxon>Bacteria</taxon>
        <taxon>Pseudomonadati</taxon>
        <taxon>Pseudomonadota</taxon>
        <taxon>Gammaproteobacteria</taxon>
        <taxon>Oceanospirillales</taxon>
        <taxon>Endozoicomonadaceae</taxon>
        <taxon>Endozoicomonas</taxon>
    </lineage>
</organism>
<dbReference type="PANTHER" id="PTHR46401">
    <property type="entry name" value="GLYCOSYLTRANSFERASE WBBK-RELATED"/>
    <property type="match status" value="1"/>
</dbReference>
<dbReference type="STRING" id="570277.EZMO1_2781"/>
<dbReference type="EMBL" id="CP013251">
    <property type="protein sequence ID" value="AMO56831.1"/>
    <property type="molecule type" value="Genomic_DNA"/>
</dbReference>
<protein>
    <submittedName>
        <fullName evidence="3">Glycosyltransferase WbpX</fullName>
    </submittedName>
</protein>
<keyword evidence="1 3" id="KW-0808">Transferase</keyword>
<dbReference type="GO" id="GO:0016757">
    <property type="term" value="F:glycosyltransferase activity"/>
    <property type="evidence" value="ECO:0007669"/>
    <property type="project" value="InterPro"/>
</dbReference>
<gene>
    <name evidence="3" type="ORF">EZMO1_2781</name>
</gene>
<evidence type="ECO:0000259" key="2">
    <source>
        <dbReference type="Pfam" id="PF00534"/>
    </source>
</evidence>
<evidence type="ECO:0000313" key="4">
    <source>
        <dbReference type="Proteomes" id="UP000071065"/>
    </source>
</evidence>
<sequence length="466" mass="53695">MLSERRQKIWINVTTSAAWNRPAVGIVRVEAELKRHLKKLYPQGSFGECLWNGNSFVEYDQKPSLSTSDHVDKIKDENKFFSSTVTSKRDALLSIAHGIVYLSPKWSKYYLFHLMRNLYFPLFKIFSFFRNIKKRIWSFEKKSLEACKENKVELVTESKSIFHEGDIFISFGADWNYEYYKNFFYLRKEQKIKIITCCYDLIPILYPQYCLENIAKIFPSYFLDVADGSDLILCISQQSENDLKVFLDKTGGCKVPTGVIKLGDTVTKADKLDISETIQNIVSKPFILYVSTIERRKNHEVLYRAYHMLCQNGDYEKLPKLVFVGMPGWGVNDLLNDIDLDPCIQGLIIQLNSVSDAELLTLYENAVFCVYPSFYEGWGLPVGEALSLGKIVVCSNGGSLPEVGKDLVLYADPWRPDQWAETIMNLISNENYRIKLTKRIKDEYKTKSWSETATSVYNAINSINSQ</sequence>
<dbReference type="OrthoDB" id="9801609at2"/>
<dbReference type="KEGG" id="emp:EZMO1_2781"/>
<dbReference type="InterPro" id="IPR001296">
    <property type="entry name" value="Glyco_trans_1"/>
</dbReference>
<reference evidence="3 4" key="1">
    <citation type="journal article" date="2016" name="Front. Microbiol.">
        <title>Genomic Insight into the Host-Endosymbiont Relationship of Endozoicomonas montiporae CL-33(T) with its Coral Host.</title>
        <authorList>
            <person name="Ding J.-Y."/>
            <person name="Shiu J.-H."/>
            <person name="Chen W.-M."/>
            <person name="Chiang Y.-R."/>
            <person name="Tang S.-L."/>
        </authorList>
    </citation>
    <scope>NUCLEOTIDE SEQUENCE [LARGE SCALE GENOMIC DNA]</scope>
    <source>
        <strain evidence="3 4">CL-33</strain>
    </source>
</reference>
<dbReference type="AlphaFoldDB" id="A0A142BDK5"/>
<dbReference type="RefSeq" id="WP_051789265.1">
    <property type="nucleotide sequence ID" value="NZ_CP013251.1"/>
</dbReference>
<dbReference type="CDD" id="cd03809">
    <property type="entry name" value="GT4_MtfB-like"/>
    <property type="match status" value="1"/>
</dbReference>
<dbReference type="Gene3D" id="3.40.50.2000">
    <property type="entry name" value="Glycogen Phosphorylase B"/>
    <property type="match status" value="1"/>
</dbReference>
<name>A0A142BDK5_9GAMM</name>
<feature type="domain" description="Glycosyl transferase family 1" evidence="2">
    <location>
        <begin position="282"/>
        <end position="441"/>
    </location>
</feature>
<accession>A0A142BDK5</accession>
<dbReference type="PATRIC" id="fig|570277.3.peg.3001"/>
<evidence type="ECO:0000256" key="1">
    <source>
        <dbReference type="ARBA" id="ARBA00022679"/>
    </source>
</evidence>